<feature type="region of interest" description="Disordered" evidence="1">
    <location>
        <begin position="108"/>
        <end position="138"/>
    </location>
</feature>
<proteinExistence type="predicted"/>
<accession>A0A9N9LR33</accession>
<feature type="compositionally biased region" description="Basic and acidic residues" evidence="1">
    <location>
        <begin position="109"/>
        <end position="118"/>
    </location>
</feature>
<evidence type="ECO:0000256" key="1">
    <source>
        <dbReference type="SAM" id="MobiDB-lite"/>
    </source>
</evidence>
<evidence type="ECO:0000313" key="3">
    <source>
        <dbReference type="Proteomes" id="UP000701801"/>
    </source>
</evidence>
<dbReference type="OrthoDB" id="10317605at2759"/>
<protein>
    <submittedName>
        <fullName evidence="2">Uncharacterized protein</fullName>
    </submittedName>
</protein>
<name>A0A9N9LR33_9HELO</name>
<dbReference type="AlphaFoldDB" id="A0A9N9LR33"/>
<reference evidence="2" key="1">
    <citation type="submission" date="2021-07" db="EMBL/GenBank/DDBJ databases">
        <authorList>
            <person name="Durling M."/>
        </authorList>
    </citation>
    <scope>NUCLEOTIDE SEQUENCE</scope>
</reference>
<feature type="compositionally biased region" description="Basic and acidic residues" evidence="1">
    <location>
        <begin position="127"/>
        <end position="137"/>
    </location>
</feature>
<evidence type="ECO:0000313" key="2">
    <source>
        <dbReference type="EMBL" id="CAG8977126.1"/>
    </source>
</evidence>
<keyword evidence="3" id="KW-1185">Reference proteome</keyword>
<dbReference type="EMBL" id="CAJVRM010000206">
    <property type="protein sequence ID" value="CAG8977126.1"/>
    <property type="molecule type" value="Genomic_DNA"/>
</dbReference>
<organism evidence="2 3">
    <name type="scientific">Hymenoscyphus albidus</name>
    <dbReference type="NCBI Taxonomy" id="595503"/>
    <lineage>
        <taxon>Eukaryota</taxon>
        <taxon>Fungi</taxon>
        <taxon>Dikarya</taxon>
        <taxon>Ascomycota</taxon>
        <taxon>Pezizomycotina</taxon>
        <taxon>Leotiomycetes</taxon>
        <taxon>Helotiales</taxon>
        <taxon>Helotiaceae</taxon>
        <taxon>Hymenoscyphus</taxon>
    </lineage>
</organism>
<gene>
    <name evidence="2" type="ORF">HYALB_00003347</name>
</gene>
<sequence>MKFSYTPLLDRKYNGDDSPDVRSRKVWNHRRSVKVFTSTPSHQDTLRCYASMPRGMYSVNHKLAAMDRDRHNQFAWHKYGNSVLRKELFPTLPGPLVSDCERHFKHISKKDEGSASRSEEEDNGFARGREGNQRIDSSDTPEFVAVQAQELHPEPGNWQLRTVDAIQKSSASCQREGTVQKVVERNLDCFEELDWVDVEDEDIFETRVAEADIDDEYVWV</sequence>
<dbReference type="Proteomes" id="UP000701801">
    <property type="component" value="Unassembled WGS sequence"/>
</dbReference>
<comment type="caution">
    <text evidence="2">The sequence shown here is derived from an EMBL/GenBank/DDBJ whole genome shotgun (WGS) entry which is preliminary data.</text>
</comment>